<comment type="caution">
    <text evidence="1">The sequence shown here is derived from an EMBL/GenBank/DDBJ whole genome shotgun (WGS) entry which is preliminary data.</text>
</comment>
<dbReference type="PANTHER" id="PTHR46148:SF44">
    <property type="entry name" value="GAG-POL POLYPROTEIN"/>
    <property type="match status" value="1"/>
</dbReference>
<gene>
    <name evidence="1" type="ORF">EPI10_021120</name>
</gene>
<dbReference type="Proteomes" id="UP000325315">
    <property type="component" value="Unassembled WGS sequence"/>
</dbReference>
<protein>
    <submittedName>
        <fullName evidence="1">Receptor-like protein kinase</fullName>
    </submittedName>
</protein>
<proteinExistence type="predicted"/>
<dbReference type="GO" id="GO:0016301">
    <property type="term" value="F:kinase activity"/>
    <property type="evidence" value="ECO:0007669"/>
    <property type="project" value="UniProtKB-KW"/>
</dbReference>
<organism evidence="1 2">
    <name type="scientific">Gossypium australe</name>
    <dbReference type="NCBI Taxonomy" id="47621"/>
    <lineage>
        <taxon>Eukaryota</taxon>
        <taxon>Viridiplantae</taxon>
        <taxon>Streptophyta</taxon>
        <taxon>Embryophyta</taxon>
        <taxon>Tracheophyta</taxon>
        <taxon>Spermatophyta</taxon>
        <taxon>Magnoliopsida</taxon>
        <taxon>eudicotyledons</taxon>
        <taxon>Gunneridae</taxon>
        <taxon>Pentapetalae</taxon>
        <taxon>rosids</taxon>
        <taxon>malvids</taxon>
        <taxon>Malvales</taxon>
        <taxon>Malvaceae</taxon>
        <taxon>Malvoideae</taxon>
        <taxon>Gossypium</taxon>
    </lineage>
</organism>
<reference evidence="2" key="1">
    <citation type="journal article" date="2019" name="Plant Biotechnol. J.">
        <title>Genome sequencing of the Australian wild diploid species Gossypium australe highlights disease resistance and delayed gland morphogenesis.</title>
        <authorList>
            <person name="Cai Y."/>
            <person name="Cai X."/>
            <person name="Wang Q."/>
            <person name="Wang P."/>
            <person name="Zhang Y."/>
            <person name="Cai C."/>
            <person name="Xu Y."/>
            <person name="Wang K."/>
            <person name="Zhou Z."/>
            <person name="Wang C."/>
            <person name="Geng S."/>
            <person name="Li B."/>
            <person name="Dong Q."/>
            <person name="Hou Y."/>
            <person name="Wang H."/>
            <person name="Ai P."/>
            <person name="Liu Z."/>
            <person name="Yi F."/>
            <person name="Sun M."/>
            <person name="An G."/>
            <person name="Cheng J."/>
            <person name="Zhang Y."/>
            <person name="Shi Q."/>
            <person name="Xie Y."/>
            <person name="Shi X."/>
            <person name="Chang Y."/>
            <person name="Huang F."/>
            <person name="Chen Y."/>
            <person name="Hong S."/>
            <person name="Mi L."/>
            <person name="Sun Q."/>
            <person name="Zhang L."/>
            <person name="Zhou B."/>
            <person name="Peng R."/>
            <person name="Zhang X."/>
            <person name="Liu F."/>
        </authorList>
    </citation>
    <scope>NUCLEOTIDE SEQUENCE [LARGE SCALE GENOMIC DNA]</scope>
    <source>
        <strain evidence="2">cv. PA1801</strain>
    </source>
</reference>
<dbReference type="EMBL" id="SMMG02000003">
    <property type="protein sequence ID" value="KAA3480704.1"/>
    <property type="molecule type" value="Genomic_DNA"/>
</dbReference>
<evidence type="ECO:0000313" key="1">
    <source>
        <dbReference type="EMBL" id="KAA3480704.1"/>
    </source>
</evidence>
<dbReference type="AlphaFoldDB" id="A0A5B6WHC9"/>
<keyword evidence="1" id="KW-0808">Transferase</keyword>
<keyword evidence="1" id="KW-0418">Kinase</keyword>
<sequence>MLRWYRSNPSHVIASTEVEIQSDLLYSEEPIRILARETKEFRNKRISLVKVLWHKHGVEEATWEPENVMGEQYPHLFIEQIRILAREIKELRNKRRSLVKVLWHKHGVEEAT</sequence>
<dbReference type="PANTHER" id="PTHR46148">
    <property type="entry name" value="CHROMO DOMAIN-CONTAINING PROTEIN"/>
    <property type="match status" value="1"/>
</dbReference>
<keyword evidence="2" id="KW-1185">Reference proteome</keyword>
<keyword evidence="1" id="KW-0675">Receptor</keyword>
<dbReference type="OrthoDB" id="1305589at2759"/>
<accession>A0A5B6WHC9</accession>
<name>A0A5B6WHC9_9ROSI</name>
<evidence type="ECO:0000313" key="2">
    <source>
        <dbReference type="Proteomes" id="UP000325315"/>
    </source>
</evidence>